<accession>A0A0A2XLR1</accession>
<feature type="transmembrane region" description="Helical" evidence="1">
    <location>
        <begin position="95"/>
        <end position="114"/>
    </location>
</feature>
<feature type="transmembrane region" description="Helical" evidence="1">
    <location>
        <begin position="38"/>
        <end position="59"/>
    </location>
</feature>
<dbReference type="Proteomes" id="UP000030418">
    <property type="component" value="Unassembled WGS sequence"/>
</dbReference>
<dbReference type="RefSeq" id="WP_039134389.1">
    <property type="nucleotide sequence ID" value="NZ_JPXY01000016.1"/>
</dbReference>
<feature type="transmembrane region" description="Helical" evidence="1">
    <location>
        <begin position="154"/>
        <end position="174"/>
    </location>
</feature>
<proteinExistence type="predicted"/>
<evidence type="ECO:0000313" key="2">
    <source>
        <dbReference type="EMBL" id="KGQ33266.1"/>
    </source>
</evidence>
<feature type="transmembrane region" description="Helical" evidence="1">
    <location>
        <begin position="12"/>
        <end position="32"/>
    </location>
</feature>
<keyword evidence="1" id="KW-1133">Transmembrane helix</keyword>
<evidence type="ECO:0000256" key="1">
    <source>
        <dbReference type="SAM" id="Phobius"/>
    </source>
</evidence>
<sequence>MSNQEESKIKVIGLSILPIFILALADFFLLIAKPAGESIISHLLIAVLVAQMIAQVIFIKGEICNGQRSRLSRWNLYFLIFWVGWLLVTCFQVKVYLPIRLAYCCGLALTLTTWQQPKEEQLRRAILWLGVVMGTIGLILALIPLFLFELQTSLTFNPLLQIVAGIALAYWGLLVSRNRLNGLIEILPYLVLIALVASSVFALVAMTIIHIDGVKTDWNVLHLSFYFICHLLLLAAWAYPLIRREKAPYWLLAIIIVLAAFSPILLF</sequence>
<comment type="caution">
    <text evidence="2">The sequence shown here is derived from an EMBL/GenBank/DDBJ whole genome shotgun (WGS) entry which is preliminary data.</text>
</comment>
<keyword evidence="1" id="KW-0812">Transmembrane</keyword>
<dbReference type="EMBL" id="JPXY01000016">
    <property type="protein sequence ID" value="KGQ33266.1"/>
    <property type="molecule type" value="Genomic_DNA"/>
</dbReference>
<organism evidence="2 3">
    <name type="scientific">Gallibacterium genomosp. 2</name>
    <dbReference type="NCBI Taxonomy" id="155517"/>
    <lineage>
        <taxon>Bacteria</taxon>
        <taxon>Pseudomonadati</taxon>
        <taxon>Pseudomonadota</taxon>
        <taxon>Gammaproteobacteria</taxon>
        <taxon>Pasteurellales</taxon>
        <taxon>Pasteurellaceae</taxon>
        <taxon>Gallibacterium</taxon>
    </lineage>
</organism>
<feature type="transmembrane region" description="Helical" evidence="1">
    <location>
        <begin position="71"/>
        <end position="89"/>
    </location>
</feature>
<keyword evidence="1" id="KW-0472">Membrane</keyword>
<dbReference type="AlphaFoldDB" id="A0A0A2XLR1"/>
<feature type="transmembrane region" description="Helical" evidence="1">
    <location>
        <begin position="126"/>
        <end position="148"/>
    </location>
</feature>
<feature type="transmembrane region" description="Helical" evidence="1">
    <location>
        <begin position="186"/>
        <end position="211"/>
    </location>
</feature>
<reference evidence="2 3" key="1">
    <citation type="submission" date="2014-08" db="EMBL/GenBank/DDBJ databases">
        <title>Chaperone-usher fimbriae in a diverse selection of Gallibacterium genomes.</title>
        <authorList>
            <person name="Kudirkiene E."/>
            <person name="Bager R.J."/>
            <person name="Johnson T.J."/>
            <person name="Bojesen A.M."/>
        </authorList>
    </citation>
    <scope>NUCLEOTIDE SEQUENCE [LARGE SCALE GENOMIC DNA]</scope>
    <source>
        <strain evidence="2 3">CCM5976</strain>
    </source>
</reference>
<gene>
    <name evidence="2" type="ORF">P375_03465</name>
</gene>
<feature type="transmembrane region" description="Helical" evidence="1">
    <location>
        <begin position="249"/>
        <end position="266"/>
    </location>
</feature>
<evidence type="ECO:0000313" key="3">
    <source>
        <dbReference type="Proteomes" id="UP000030418"/>
    </source>
</evidence>
<name>A0A0A2XLR1_9PAST</name>
<protein>
    <submittedName>
        <fullName evidence="2">Uncharacterized protein</fullName>
    </submittedName>
</protein>
<feature type="transmembrane region" description="Helical" evidence="1">
    <location>
        <begin position="223"/>
        <end position="242"/>
    </location>
</feature>
<keyword evidence="3" id="KW-1185">Reference proteome</keyword>